<keyword evidence="3" id="KW-1185">Reference proteome</keyword>
<accession>A0A1M4UPZ4</accession>
<dbReference type="EMBL" id="FQUP01000001">
    <property type="protein sequence ID" value="SHE58784.1"/>
    <property type="molecule type" value="Genomic_DNA"/>
</dbReference>
<dbReference type="Proteomes" id="UP000184485">
    <property type="component" value="Unassembled WGS sequence"/>
</dbReference>
<dbReference type="AlphaFoldDB" id="A0A1M4UPZ4"/>
<name>A0A1M4UPZ4_9HYPH</name>
<protein>
    <submittedName>
        <fullName evidence="2">Uncharacterized protein</fullName>
    </submittedName>
</protein>
<evidence type="ECO:0000313" key="2">
    <source>
        <dbReference type="EMBL" id="SHE58784.1"/>
    </source>
</evidence>
<evidence type="ECO:0000313" key="3">
    <source>
        <dbReference type="Proteomes" id="UP000184485"/>
    </source>
</evidence>
<sequence>MSAMIRSASMLIAAAFVSALALTTLSSGHAHAFSYYDGHTAPVPDWEVFGFDLTSVPGDVASLMAFKASLDPRLQLAINNRCKQDIVAMPWRYSPKVRMFCWGH</sequence>
<evidence type="ECO:0000256" key="1">
    <source>
        <dbReference type="SAM" id="SignalP"/>
    </source>
</evidence>
<proteinExistence type="predicted"/>
<organism evidence="2 3">
    <name type="scientific">Kaistia soli DSM 19436</name>
    <dbReference type="NCBI Taxonomy" id="1122133"/>
    <lineage>
        <taxon>Bacteria</taxon>
        <taxon>Pseudomonadati</taxon>
        <taxon>Pseudomonadota</taxon>
        <taxon>Alphaproteobacteria</taxon>
        <taxon>Hyphomicrobiales</taxon>
        <taxon>Kaistiaceae</taxon>
        <taxon>Kaistia</taxon>
    </lineage>
</organism>
<feature type="chain" id="PRO_5012251375" evidence="1">
    <location>
        <begin position="33"/>
        <end position="104"/>
    </location>
</feature>
<reference evidence="2 3" key="1">
    <citation type="submission" date="2016-11" db="EMBL/GenBank/DDBJ databases">
        <authorList>
            <person name="Jaros S."/>
            <person name="Januszkiewicz K."/>
            <person name="Wedrychowicz H."/>
        </authorList>
    </citation>
    <scope>NUCLEOTIDE SEQUENCE [LARGE SCALE GENOMIC DNA]</scope>
    <source>
        <strain evidence="2 3">DSM 19436</strain>
    </source>
</reference>
<feature type="signal peptide" evidence="1">
    <location>
        <begin position="1"/>
        <end position="32"/>
    </location>
</feature>
<gene>
    <name evidence="2" type="ORF">SAMN02745157_0508</name>
</gene>
<keyword evidence="1" id="KW-0732">Signal</keyword>
<dbReference type="STRING" id="1122133.SAMN02745157_0508"/>